<accession>A0ABY5YQI5</accession>
<evidence type="ECO:0000256" key="7">
    <source>
        <dbReference type="SAM" id="Phobius"/>
    </source>
</evidence>
<feature type="transmembrane region" description="Helical" evidence="7">
    <location>
        <begin position="96"/>
        <end position="116"/>
    </location>
</feature>
<feature type="transmembrane region" description="Helical" evidence="7">
    <location>
        <begin position="205"/>
        <end position="223"/>
    </location>
</feature>
<keyword evidence="4 7" id="KW-0812">Transmembrane</keyword>
<evidence type="ECO:0000256" key="6">
    <source>
        <dbReference type="ARBA" id="ARBA00023136"/>
    </source>
</evidence>
<proteinExistence type="inferred from homology"/>
<feature type="transmembrane region" description="Helical" evidence="7">
    <location>
        <begin position="294"/>
        <end position="312"/>
    </location>
</feature>
<gene>
    <name evidence="9" type="ORF">N2K95_09695</name>
</gene>
<reference evidence="9" key="1">
    <citation type="submission" date="2022-09" db="EMBL/GenBank/DDBJ databases">
        <title>Novel species in genus Arthrobacter.</title>
        <authorList>
            <person name="Liu Y."/>
        </authorList>
    </citation>
    <scope>NUCLEOTIDE SEQUENCE</scope>
    <source>
        <strain evidence="9">Zg-Y815</strain>
    </source>
</reference>
<feature type="transmembrane region" description="Helical" evidence="7">
    <location>
        <begin position="122"/>
        <end position="142"/>
    </location>
</feature>
<dbReference type="InterPro" id="IPR037185">
    <property type="entry name" value="EmrE-like"/>
</dbReference>
<dbReference type="PANTHER" id="PTHR42920:SF5">
    <property type="entry name" value="EAMA DOMAIN-CONTAINING PROTEIN"/>
    <property type="match status" value="1"/>
</dbReference>
<dbReference type="EMBL" id="CP104275">
    <property type="protein sequence ID" value="UWX95970.1"/>
    <property type="molecule type" value="Genomic_DNA"/>
</dbReference>
<evidence type="ECO:0000256" key="3">
    <source>
        <dbReference type="ARBA" id="ARBA00022475"/>
    </source>
</evidence>
<dbReference type="InterPro" id="IPR051258">
    <property type="entry name" value="Diverse_Substrate_Transporter"/>
</dbReference>
<evidence type="ECO:0000256" key="4">
    <source>
        <dbReference type="ARBA" id="ARBA00022692"/>
    </source>
</evidence>
<evidence type="ECO:0000256" key="1">
    <source>
        <dbReference type="ARBA" id="ARBA00004651"/>
    </source>
</evidence>
<feature type="domain" description="EamA" evidence="8">
    <location>
        <begin position="36"/>
        <end position="165"/>
    </location>
</feature>
<feature type="domain" description="EamA" evidence="8">
    <location>
        <begin position="175"/>
        <end position="310"/>
    </location>
</feature>
<dbReference type="InterPro" id="IPR000620">
    <property type="entry name" value="EamA_dom"/>
</dbReference>
<keyword evidence="6 7" id="KW-0472">Membrane</keyword>
<keyword evidence="10" id="KW-1185">Reference proteome</keyword>
<keyword evidence="3" id="KW-1003">Cell membrane</keyword>
<dbReference type="SUPFAM" id="SSF103481">
    <property type="entry name" value="Multidrug resistance efflux transporter EmrE"/>
    <property type="match status" value="2"/>
</dbReference>
<comment type="similarity">
    <text evidence="2">Belongs to the EamA transporter family.</text>
</comment>
<dbReference type="PANTHER" id="PTHR42920">
    <property type="entry name" value="OS03G0707200 PROTEIN-RELATED"/>
    <property type="match status" value="1"/>
</dbReference>
<dbReference type="RefSeq" id="WP_260651404.1">
    <property type="nucleotide sequence ID" value="NZ_CP104275.1"/>
</dbReference>
<evidence type="ECO:0000256" key="5">
    <source>
        <dbReference type="ARBA" id="ARBA00022989"/>
    </source>
</evidence>
<keyword evidence="5 7" id="KW-1133">Transmembrane helix</keyword>
<feature type="transmembrane region" description="Helical" evidence="7">
    <location>
        <begin position="149"/>
        <end position="166"/>
    </location>
</feature>
<dbReference type="Proteomes" id="UP001059859">
    <property type="component" value="Chromosome"/>
</dbReference>
<name>A0ABY5YQI5_9MICC</name>
<dbReference type="Pfam" id="PF00892">
    <property type="entry name" value="EamA"/>
    <property type="match status" value="2"/>
</dbReference>
<evidence type="ECO:0000256" key="2">
    <source>
        <dbReference type="ARBA" id="ARBA00007362"/>
    </source>
</evidence>
<comment type="subcellular location">
    <subcellularLocation>
        <location evidence="1">Cell membrane</location>
        <topology evidence="1">Multi-pass membrane protein</topology>
    </subcellularLocation>
</comment>
<organism evidence="9 10">
    <name type="scientific">Arthrobacter zhaoxinii</name>
    <dbReference type="NCBI Taxonomy" id="2964616"/>
    <lineage>
        <taxon>Bacteria</taxon>
        <taxon>Bacillati</taxon>
        <taxon>Actinomycetota</taxon>
        <taxon>Actinomycetes</taxon>
        <taxon>Micrococcales</taxon>
        <taxon>Micrococcaceae</taxon>
        <taxon>Arthrobacter</taxon>
    </lineage>
</organism>
<evidence type="ECO:0000313" key="9">
    <source>
        <dbReference type="EMBL" id="UWX95970.1"/>
    </source>
</evidence>
<feature type="transmembrane region" description="Helical" evidence="7">
    <location>
        <begin position="59"/>
        <end position="84"/>
    </location>
</feature>
<sequence length="373" mass="39477">MPSFLSPPASPNSFARRLRQGWHGRVLSLLASRRVDVLLLLVAVVWGSSYLAAKTLTDTVGVTVILSLRFLITTAALVVIALIWNRRKAGLRESAIGVVLGLTQAAVLILETHGIAGTSATNAGLIISLVVVFTPVAESIAFRVKLPRMVLGAGVIAVVGVCLLVSEDGLATPTPGDTLMLASAIVRAVHVTAVSGLTRGRAYSPLTLTLVQSAVCAVVYTAADHTGVLAAIRTFHPTQWLGVFYLGLACSVFAFLVQTWAIQQTSASRASLLMGTEPIWAVLIGLTIGQDTLALLGLLGAALIITGTYLGLRAETRHRNQQEPTLPGASHAPSLPARKSILRWGTGSRFRGASFSWSLFRNPSIRRALGRRG</sequence>
<feature type="transmembrane region" description="Helical" evidence="7">
    <location>
        <begin position="243"/>
        <end position="263"/>
    </location>
</feature>
<evidence type="ECO:0000259" key="8">
    <source>
        <dbReference type="Pfam" id="PF00892"/>
    </source>
</evidence>
<protein>
    <submittedName>
        <fullName evidence="9">DMT family transporter</fullName>
    </submittedName>
</protein>
<evidence type="ECO:0000313" key="10">
    <source>
        <dbReference type="Proteomes" id="UP001059859"/>
    </source>
</evidence>